<dbReference type="AlphaFoldDB" id="A0A1Y2CVX9"/>
<gene>
    <name evidence="3" type="ORF">LY90DRAFT_670653</name>
</gene>
<dbReference type="InterPro" id="IPR036045">
    <property type="entry name" value="Sec1-like_sf"/>
</dbReference>
<accession>A0A1Y2CVX9</accession>
<dbReference type="PANTHER" id="PTHR11679">
    <property type="entry name" value="VESICLE PROTEIN SORTING-ASSOCIATED"/>
    <property type="match status" value="1"/>
</dbReference>
<organism evidence="3 4">
    <name type="scientific">Neocallimastix californiae</name>
    <dbReference type="NCBI Taxonomy" id="1754190"/>
    <lineage>
        <taxon>Eukaryota</taxon>
        <taxon>Fungi</taxon>
        <taxon>Fungi incertae sedis</taxon>
        <taxon>Chytridiomycota</taxon>
        <taxon>Chytridiomycota incertae sedis</taxon>
        <taxon>Neocallimastigomycetes</taxon>
        <taxon>Neocallimastigales</taxon>
        <taxon>Neocallimastigaceae</taxon>
        <taxon>Neocallimastix</taxon>
    </lineage>
</organism>
<keyword evidence="4" id="KW-1185">Reference proteome</keyword>
<dbReference type="Gene3D" id="3.90.830.10">
    <property type="entry name" value="Syntaxin Binding Protein 1, Chain A, domain 2"/>
    <property type="match status" value="1"/>
</dbReference>
<dbReference type="Gene3D" id="1.25.40.60">
    <property type="match status" value="1"/>
</dbReference>
<dbReference type="InterPro" id="IPR043127">
    <property type="entry name" value="Sec-1-like_dom3a"/>
</dbReference>
<keyword evidence="2" id="KW-0175">Coiled coil</keyword>
<evidence type="ECO:0000313" key="3">
    <source>
        <dbReference type="EMBL" id="ORY51183.1"/>
    </source>
</evidence>
<dbReference type="Proteomes" id="UP000193920">
    <property type="component" value="Unassembled WGS sequence"/>
</dbReference>
<sequence>MVTSNNTTQGFSNSLIDLVKNHIIEDMIRQVKSNSKIMLVDSYTHDIIFSIFNRTELNNENIELIYKIDRKDSFPNYDAIYFVSPTETSIQYIINDFNKKNMYASANIFFTNTISDNLIGKLKIISNSIEILKELYIDFFVFESRVFTIRSQDCFQKIYNSKTQDNALEDISEKVISLLATLGDYPDIRYYDPTGTNSTISSKFAYKLQEKLDNLADIDGDFPKKTPYKRTNMIILDRSVDLVGPFLHDFYYQGMANDISEIENGVIYRYTVSNGANKQEKLNESEEFWNDIRHMYISDAMEYIKEKVDECTKVFASDDEKVTLNQLKLQTYEIPKQLVIKDKAAMHQKLIEECMNYYTDAKEINRDVATLEQDLADERNNTSKYLEQIETMIQDRNLNMREKMQLIMIFVLCSKTISKETISNLCENACIDEKKVYDLLDIEKQNNNVIISDDIITIKNTDLKDYLNEKRKKLSKNQRDEISDLSRYITPIRILTRDLIKDKLKDKFFKHTNLSIANEANSTLKKPKSHKILYDDVALEIYKPTWARRTSDKNIYDLRTYGPRIIIFILGGMSYAEMREVYELVKEFNRDVIIGSTSILTPKSIMDEIYMIKTDIKSRNTVNLRKKLVRSYTLNKDLPRSSRSIKRK</sequence>
<reference evidence="3 4" key="1">
    <citation type="submission" date="2016-08" db="EMBL/GenBank/DDBJ databases">
        <title>A Parts List for Fungal Cellulosomes Revealed by Comparative Genomics.</title>
        <authorList>
            <consortium name="DOE Joint Genome Institute"/>
            <person name="Haitjema C.H."/>
            <person name="Gilmore S.P."/>
            <person name="Henske J.K."/>
            <person name="Solomon K.V."/>
            <person name="De Groot R."/>
            <person name="Kuo A."/>
            <person name="Mondo S.J."/>
            <person name="Salamov A.A."/>
            <person name="Labutti K."/>
            <person name="Zhao Z."/>
            <person name="Chiniquy J."/>
            <person name="Barry K."/>
            <person name="Brewer H.M."/>
            <person name="Purvine S.O."/>
            <person name="Wright A.T."/>
            <person name="Boxma B."/>
            <person name="Van Alen T."/>
            <person name="Hackstein J.H."/>
            <person name="Baker S.E."/>
            <person name="Grigoriev I.V."/>
            <person name="O'Malley M.A."/>
        </authorList>
    </citation>
    <scope>NUCLEOTIDE SEQUENCE [LARGE SCALE GENOMIC DNA]</scope>
    <source>
        <strain evidence="3 4">G1</strain>
    </source>
</reference>
<evidence type="ECO:0000256" key="1">
    <source>
        <dbReference type="ARBA" id="ARBA00009884"/>
    </source>
</evidence>
<feature type="coiled-coil region" evidence="2">
    <location>
        <begin position="361"/>
        <end position="388"/>
    </location>
</feature>
<comment type="caution">
    <text evidence="3">The sequence shown here is derived from an EMBL/GenBank/DDBJ whole genome shotgun (WGS) entry which is preliminary data.</text>
</comment>
<dbReference type="InterPro" id="IPR043154">
    <property type="entry name" value="Sec-1-like_dom1"/>
</dbReference>
<dbReference type="GO" id="GO:0016192">
    <property type="term" value="P:vesicle-mediated transport"/>
    <property type="evidence" value="ECO:0007669"/>
    <property type="project" value="InterPro"/>
</dbReference>
<dbReference type="InterPro" id="IPR027482">
    <property type="entry name" value="Sec1-like_dom2"/>
</dbReference>
<protein>
    <submittedName>
        <fullName evidence="3">Sec1-like protein</fullName>
    </submittedName>
</protein>
<proteinExistence type="inferred from homology"/>
<dbReference type="Gene3D" id="3.40.50.1910">
    <property type="match status" value="1"/>
</dbReference>
<comment type="similarity">
    <text evidence="1">Belongs to the STXBP/unc-18/SEC1 family.</text>
</comment>
<dbReference type="SUPFAM" id="SSF56815">
    <property type="entry name" value="Sec1/munc18-like (SM) proteins"/>
    <property type="match status" value="1"/>
</dbReference>
<dbReference type="EMBL" id="MCOG01000096">
    <property type="protein sequence ID" value="ORY51183.1"/>
    <property type="molecule type" value="Genomic_DNA"/>
</dbReference>
<evidence type="ECO:0000313" key="4">
    <source>
        <dbReference type="Proteomes" id="UP000193920"/>
    </source>
</evidence>
<dbReference type="Pfam" id="PF00995">
    <property type="entry name" value="Sec1"/>
    <property type="match status" value="1"/>
</dbReference>
<dbReference type="InterPro" id="IPR001619">
    <property type="entry name" value="Sec1-like"/>
</dbReference>
<dbReference type="OrthoDB" id="2228at2759"/>
<evidence type="ECO:0000256" key="2">
    <source>
        <dbReference type="SAM" id="Coils"/>
    </source>
</evidence>
<dbReference type="Gene3D" id="3.40.50.2060">
    <property type="match status" value="1"/>
</dbReference>
<dbReference type="PIRSF" id="PIRSF005715">
    <property type="entry name" value="VPS45_Sec1"/>
    <property type="match status" value="1"/>
</dbReference>
<name>A0A1Y2CVX9_9FUNG</name>
<dbReference type="STRING" id="1754190.A0A1Y2CVX9"/>